<name>A0A087HK24_ARAAL</name>
<evidence type="ECO:0000256" key="2">
    <source>
        <dbReference type="ARBA" id="ARBA00022737"/>
    </source>
</evidence>
<keyword evidence="6" id="KW-1185">Reference proteome</keyword>
<keyword evidence="2" id="KW-0677">Repeat</keyword>
<dbReference type="eggNOG" id="KOG4197">
    <property type="taxonomic scope" value="Eukaryota"/>
</dbReference>
<feature type="repeat" description="PPR" evidence="3">
    <location>
        <begin position="355"/>
        <end position="389"/>
    </location>
</feature>
<evidence type="ECO:0000256" key="3">
    <source>
        <dbReference type="PROSITE-ProRule" id="PRU00708"/>
    </source>
</evidence>
<dbReference type="OrthoDB" id="185373at2759"/>
<comment type="similarity">
    <text evidence="1">Belongs to the PPR family. P subfamily.</text>
</comment>
<sequence>MRAMASIVAISRKLTRTPQYLLHVVSSTSFSSNPSFQNPYFSSTFHRTGSVHSQILTHVSFNRFSTQKISESFDIKQALAPLEHGVIDFIRQVSELESEADAMVSLKESAFELNHESLYTLIWELRDEWRLAFLGFKWGEKCCCNDQEVCDLMIWVLGNHQKFNIAWCLIRDMFNVSRDTRKAMFIMMDRYAAANDTSQAIRTFDVMDKFKHIPDEEAFRGLLYALCRYGHIEKAEEFMLASKKLFPVDVEGFNIVLNGWCNVWTDVVEAKRIWREMGSYCIAPNEDSYCYMISCFSKVGNLFDSLRLCDEMKKRGLVPGVGVYNSLVYVLTRENCFDEAMKIVEKMKEEGLKPDSGTYNSMIRPLCESGKVEEARNVLATMISEKLSLTVDTFHAFLEAVNFDQTLEVLDQMKIAYLGPTEDSFLLILGKLFKEKQPENALKIWTEMGRFEIAANHALYLATVEGLLACGWLEKAREVYSEMKSKGFSGNPKLQKLLEEQKVKGVRKSKRNDLQKVGSRGGYKGQQSVYE</sequence>
<dbReference type="Pfam" id="PF13041">
    <property type="entry name" value="PPR_2"/>
    <property type="match status" value="1"/>
</dbReference>
<dbReference type="Pfam" id="PF01535">
    <property type="entry name" value="PPR"/>
    <property type="match status" value="2"/>
</dbReference>
<dbReference type="OMA" id="SMIRPLC"/>
<protein>
    <recommendedName>
        <fullName evidence="7">Pentacotripeptide-repeat region of PRORP domain-containing protein</fullName>
    </recommendedName>
</protein>
<evidence type="ECO:0000256" key="1">
    <source>
        <dbReference type="ARBA" id="ARBA00007626"/>
    </source>
</evidence>
<feature type="region of interest" description="Disordered" evidence="4">
    <location>
        <begin position="503"/>
        <end position="531"/>
    </location>
</feature>
<dbReference type="InterPro" id="IPR050667">
    <property type="entry name" value="PPR-containing_protein"/>
</dbReference>
<evidence type="ECO:0000256" key="4">
    <source>
        <dbReference type="SAM" id="MobiDB-lite"/>
    </source>
</evidence>
<dbReference type="NCBIfam" id="TIGR00756">
    <property type="entry name" value="PPR"/>
    <property type="match status" value="4"/>
</dbReference>
<dbReference type="PANTHER" id="PTHR47939:SF5">
    <property type="entry name" value="PENTACOTRIPEPTIDE-REPEAT REGION OF PRORP DOMAIN-CONTAINING PROTEIN"/>
    <property type="match status" value="1"/>
</dbReference>
<accession>A0A087HK24</accession>
<feature type="repeat" description="PPR" evidence="3">
    <location>
        <begin position="285"/>
        <end position="319"/>
    </location>
</feature>
<gene>
    <name evidence="5" type="ordered locus">AALP_Aa2g261900</name>
</gene>
<feature type="repeat" description="PPR" evidence="3">
    <location>
        <begin position="320"/>
        <end position="354"/>
    </location>
</feature>
<dbReference type="Gramene" id="KFK42476">
    <property type="protein sequence ID" value="KFK42476"/>
    <property type="gene ID" value="AALP_AA2G261900"/>
</dbReference>
<dbReference type="AlphaFoldDB" id="A0A087HK24"/>
<organism evidence="5 6">
    <name type="scientific">Arabis alpina</name>
    <name type="common">Alpine rock-cress</name>
    <dbReference type="NCBI Taxonomy" id="50452"/>
    <lineage>
        <taxon>Eukaryota</taxon>
        <taxon>Viridiplantae</taxon>
        <taxon>Streptophyta</taxon>
        <taxon>Embryophyta</taxon>
        <taxon>Tracheophyta</taxon>
        <taxon>Spermatophyta</taxon>
        <taxon>Magnoliopsida</taxon>
        <taxon>eudicotyledons</taxon>
        <taxon>Gunneridae</taxon>
        <taxon>Pentapetalae</taxon>
        <taxon>rosids</taxon>
        <taxon>malvids</taxon>
        <taxon>Brassicales</taxon>
        <taxon>Brassicaceae</taxon>
        <taxon>Arabideae</taxon>
        <taxon>Arabis</taxon>
    </lineage>
</organism>
<evidence type="ECO:0000313" key="6">
    <source>
        <dbReference type="Proteomes" id="UP000029120"/>
    </source>
</evidence>
<feature type="repeat" description="PPR" evidence="3">
    <location>
        <begin position="456"/>
        <end position="490"/>
    </location>
</feature>
<reference evidence="6" key="1">
    <citation type="journal article" date="2015" name="Nat. Plants">
        <title>Genome expansion of Arabis alpina linked with retrotransposition and reduced symmetric DNA methylation.</title>
        <authorList>
            <person name="Willing E.M."/>
            <person name="Rawat V."/>
            <person name="Mandakova T."/>
            <person name="Maumus F."/>
            <person name="James G.V."/>
            <person name="Nordstroem K.J."/>
            <person name="Becker C."/>
            <person name="Warthmann N."/>
            <person name="Chica C."/>
            <person name="Szarzynska B."/>
            <person name="Zytnicki M."/>
            <person name="Albani M.C."/>
            <person name="Kiefer C."/>
            <person name="Bergonzi S."/>
            <person name="Castaings L."/>
            <person name="Mateos J.L."/>
            <person name="Berns M.C."/>
            <person name="Bujdoso N."/>
            <person name="Piofczyk T."/>
            <person name="de Lorenzo L."/>
            <person name="Barrero-Sicilia C."/>
            <person name="Mateos I."/>
            <person name="Piednoel M."/>
            <person name="Hagmann J."/>
            <person name="Chen-Min-Tao R."/>
            <person name="Iglesias-Fernandez R."/>
            <person name="Schuster S.C."/>
            <person name="Alonso-Blanco C."/>
            <person name="Roudier F."/>
            <person name="Carbonero P."/>
            <person name="Paz-Ares J."/>
            <person name="Davis S.J."/>
            <person name="Pecinka A."/>
            <person name="Quesneville H."/>
            <person name="Colot V."/>
            <person name="Lysak M.A."/>
            <person name="Weigel D."/>
            <person name="Coupland G."/>
            <person name="Schneeberger K."/>
        </authorList>
    </citation>
    <scope>NUCLEOTIDE SEQUENCE [LARGE SCALE GENOMIC DNA]</scope>
    <source>
        <strain evidence="6">cv. Pajares</strain>
    </source>
</reference>
<evidence type="ECO:0000313" key="5">
    <source>
        <dbReference type="EMBL" id="KFK42476.1"/>
    </source>
</evidence>
<dbReference type="Proteomes" id="UP000029120">
    <property type="component" value="Chromosome 2"/>
</dbReference>
<dbReference type="PANTHER" id="PTHR47939">
    <property type="entry name" value="MEMBRANE-ASSOCIATED SALT-INDUCIBLE PROTEIN-LIKE"/>
    <property type="match status" value="1"/>
</dbReference>
<dbReference type="InterPro" id="IPR002885">
    <property type="entry name" value="PPR_rpt"/>
</dbReference>
<dbReference type="InterPro" id="IPR011990">
    <property type="entry name" value="TPR-like_helical_dom_sf"/>
</dbReference>
<dbReference type="PROSITE" id="PS51375">
    <property type="entry name" value="PPR"/>
    <property type="match status" value="4"/>
</dbReference>
<dbReference type="EMBL" id="CM002870">
    <property type="protein sequence ID" value="KFK42476.1"/>
    <property type="molecule type" value="Genomic_DNA"/>
</dbReference>
<dbReference type="Gene3D" id="1.25.40.10">
    <property type="entry name" value="Tetratricopeptide repeat domain"/>
    <property type="match status" value="3"/>
</dbReference>
<proteinExistence type="inferred from homology"/>
<evidence type="ECO:0008006" key="7">
    <source>
        <dbReference type="Google" id="ProtNLM"/>
    </source>
</evidence>